<protein>
    <submittedName>
        <fullName evidence="4">NAD-dependent epimerase/dehydratase</fullName>
    </submittedName>
</protein>
<evidence type="ECO:0000259" key="3">
    <source>
        <dbReference type="PROSITE" id="PS50206"/>
    </source>
</evidence>
<dbReference type="Pfam" id="PF01370">
    <property type="entry name" value="Epimerase"/>
    <property type="match status" value="1"/>
</dbReference>
<keyword evidence="5" id="KW-1185">Reference proteome</keyword>
<dbReference type="Gene3D" id="3.40.50.720">
    <property type="entry name" value="NAD(P)-binding Rossmann-like Domain"/>
    <property type="match status" value="1"/>
</dbReference>
<dbReference type="eggNOG" id="COG1087">
    <property type="taxonomic scope" value="Bacteria"/>
</dbReference>
<dbReference type="InterPro" id="IPR036291">
    <property type="entry name" value="NAD(P)-bd_dom_sf"/>
</dbReference>
<reference evidence="4 5" key="2">
    <citation type="journal article" date="2017" name="Antonie Van Leeuwenhoek">
        <title>Rhizobium rhizosphaerae sp. nov., a novel species isolated from rice rhizosphere.</title>
        <authorList>
            <person name="Zhao J.J."/>
            <person name="Zhang J."/>
            <person name="Zhang R.J."/>
            <person name="Zhang C.W."/>
            <person name="Yin H.Q."/>
            <person name="Zhang X.X."/>
        </authorList>
    </citation>
    <scope>NUCLEOTIDE SEQUENCE [LARGE SCALE GENOMIC DNA]</scope>
    <source>
        <strain evidence="4 5">ACAM 611</strain>
    </source>
</reference>
<reference evidence="4 5" key="1">
    <citation type="journal article" date="2012" name="J. Bacteriol.">
        <title>Genome sequence of proteorhodopsin-containing sea ice bacterium Glaciecola punicea ACAM 611T.</title>
        <authorList>
            <person name="Qin Q.-L."/>
            <person name="Xie B.-B."/>
            <person name="Shu Y.-L."/>
            <person name="Rong J.-C."/>
            <person name="Zhao D.-L."/>
            <person name="Zhang X.-Y."/>
            <person name="Chen X.-L."/>
            <person name="Zhou B.-C."/>
            <person name="Zhanga Y.-Z."/>
        </authorList>
    </citation>
    <scope>NUCLEOTIDE SEQUENCE [LARGE SCALE GENOMIC DNA]</scope>
    <source>
        <strain evidence="4 5">ACAM 611</strain>
    </source>
</reference>
<evidence type="ECO:0000256" key="2">
    <source>
        <dbReference type="ARBA" id="ARBA00007637"/>
    </source>
</evidence>
<dbReference type="AlphaFoldDB" id="H5TF49"/>
<comment type="caution">
    <text evidence="4">The sequence shown here is derived from an EMBL/GenBank/DDBJ whole genome shotgun (WGS) entry which is preliminary data.</text>
</comment>
<dbReference type="SUPFAM" id="SSF51735">
    <property type="entry name" value="NAD(P)-binding Rossmann-fold domains"/>
    <property type="match status" value="1"/>
</dbReference>
<dbReference type="InterPro" id="IPR001509">
    <property type="entry name" value="Epimerase_deHydtase"/>
</dbReference>
<comment type="pathway">
    <text evidence="1">Bacterial outer membrane biogenesis; LPS O-antigen biosynthesis.</text>
</comment>
<evidence type="ECO:0000256" key="1">
    <source>
        <dbReference type="ARBA" id="ARBA00005125"/>
    </source>
</evidence>
<gene>
    <name evidence="4" type="ORF">GPUN_2862</name>
</gene>
<accession>H5TF49</accession>
<proteinExistence type="inferred from homology"/>
<dbReference type="PANTHER" id="PTHR43000">
    <property type="entry name" value="DTDP-D-GLUCOSE 4,6-DEHYDRATASE-RELATED"/>
    <property type="match status" value="1"/>
</dbReference>
<name>H5TF49_9ALTE</name>
<dbReference type="Proteomes" id="UP000053586">
    <property type="component" value="Unassembled WGS sequence"/>
</dbReference>
<organism evidence="4 5">
    <name type="scientific">Glaciecola punicea ACAM 611</name>
    <dbReference type="NCBI Taxonomy" id="1121923"/>
    <lineage>
        <taxon>Bacteria</taxon>
        <taxon>Pseudomonadati</taxon>
        <taxon>Pseudomonadota</taxon>
        <taxon>Gammaproteobacteria</taxon>
        <taxon>Alteromonadales</taxon>
        <taxon>Alteromonadaceae</taxon>
        <taxon>Glaciecola</taxon>
    </lineage>
</organism>
<feature type="domain" description="Rhodanese" evidence="3">
    <location>
        <begin position="2"/>
        <end position="62"/>
    </location>
</feature>
<evidence type="ECO:0000313" key="4">
    <source>
        <dbReference type="EMBL" id="GAB56976.1"/>
    </source>
</evidence>
<dbReference type="EMBL" id="BAET01000033">
    <property type="protein sequence ID" value="GAB56976.1"/>
    <property type="molecule type" value="Genomic_DNA"/>
</dbReference>
<dbReference type="RefSeq" id="WP_006007683.1">
    <property type="nucleotide sequence ID" value="NZ_BAET01000033.1"/>
</dbReference>
<dbReference type="PROSITE" id="PS50206">
    <property type="entry name" value="RHODANESE_3"/>
    <property type="match status" value="1"/>
</dbReference>
<dbReference type="InterPro" id="IPR001763">
    <property type="entry name" value="Rhodanese-like_dom"/>
</dbReference>
<comment type="similarity">
    <text evidence="2">Belongs to the NAD(P)-dependent epimerase/dehydratase family.</text>
</comment>
<evidence type="ECO:0000313" key="5">
    <source>
        <dbReference type="Proteomes" id="UP000053586"/>
    </source>
</evidence>
<sequence>MNKNKKSVLVTGSKGFIGSNAAKHFRNLGFEIFGIGHGDLANVELVKFGLDHWKNANVTIEAMRDYGISFDIIIHCGGSGSVGFSVENPYGDFKKTVDGTLEVLEFIRLYSPESKLIYPSSPAVQGEHCDSPILESYVGKPCSPYGYHKKIAEELCRSYSEKYGLKVSIVRLFSVYGVGLRKQLLWDAVGKLSKENSEADFWGTGQETRDFIHIDDVMYIFEQLAKQNLDFVLVNGGTGIKTSIRQTVEKIREYLKKEVNIVFNNEIVPSNPMYYCASMGHISSLIDCNFKPLEPGLLEYVTWASNEQ</sequence>
<dbReference type="CDD" id="cd08946">
    <property type="entry name" value="SDR_e"/>
    <property type="match status" value="1"/>
</dbReference>
<dbReference type="OrthoDB" id="9803111at2"/>